<dbReference type="EMBL" id="BMYK01000018">
    <property type="protein sequence ID" value="GHC93865.1"/>
    <property type="molecule type" value="Genomic_DNA"/>
</dbReference>
<evidence type="ECO:0000256" key="2">
    <source>
        <dbReference type="ARBA" id="ARBA00022692"/>
    </source>
</evidence>
<protein>
    <recommendedName>
        <fullName evidence="8">Glutathione metabolism protein</fullName>
    </recommendedName>
</protein>
<dbReference type="InterPro" id="IPR023352">
    <property type="entry name" value="MAPEG-like_dom_sf"/>
</dbReference>
<feature type="transmembrane region" description="Helical" evidence="5">
    <location>
        <begin position="6"/>
        <end position="27"/>
    </location>
</feature>
<name>A0ABQ3G795_9BURK</name>
<keyword evidence="7" id="KW-1185">Reference proteome</keyword>
<comment type="caution">
    <text evidence="6">The sequence shown here is derived from an EMBL/GenBank/DDBJ whole genome shotgun (WGS) entry which is preliminary data.</text>
</comment>
<dbReference type="SUPFAM" id="SSF161084">
    <property type="entry name" value="MAPEG domain-like"/>
    <property type="match status" value="1"/>
</dbReference>
<keyword evidence="2 5" id="KW-0812">Transmembrane</keyword>
<dbReference type="PANTHER" id="PTHR35371">
    <property type="entry name" value="INNER MEMBRANE PROTEIN"/>
    <property type="match status" value="1"/>
</dbReference>
<dbReference type="Pfam" id="PF01124">
    <property type="entry name" value="MAPEG"/>
    <property type="match status" value="1"/>
</dbReference>
<accession>A0ABQ3G795</accession>
<evidence type="ECO:0000256" key="1">
    <source>
        <dbReference type="ARBA" id="ARBA00004370"/>
    </source>
</evidence>
<dbReference type="InterPro" id="IPR001129">
    <property type="entry name" value="Membr-assoc_MAPEG"/>
</dbReference>
<dbReference type="Gene3D" id="1.20.120.550">
    <property type="entry name" value="Membrane associated eicosanoid/glutathione metabolism-like domain"/>
    <property type="match status" value="1"/>
</dbReference>
<evidence type="ECO:0008006" key="8">
    <source>
        <dbReference type="Google" id="ProtNLM"/>
    </source>
</evidence>
<evidence type="ECO:0000256" key="4">
    <source>
        <dbReference type="ARBA" id="ARBA00023136"/>
    </source>
</evidence>
<dbReference type="PANTHER" id="PTHR35371:SF1">
    <property type="entry name" value="BLR7753 PROTEIN"/>
    <property type="match status" value="1"/>
</dbReference>
<dbReference type="RefSeq" id="WP_189689163.1">
    <property type="nucleotide sequence ID" value="NZ_BMYK01000018.1"/>
</dbReference>
<evidence type="ECO:0000256" key="5">
    <source>
        <dbReference type="SAM" id="Phobius"/>
    </source>
</evidence>
<reference evidence="7" key="1">
    <citation type="journal article" date="2019" name="Int. J. Syst. Evol. Microbiol.">
        <title>The Global Catalogue of Microorganisms (GCM) 10K type strain sequencing project: providing services to taxonomists for standard genome sequencing and annotation.</title>
        <authorList>
            <consortium name="The Broad Institute Genomics Platform"/>
            <consortium name="The Broad Institute Genome Sequencing Center for Infectious Disease"/>
            <person name="Wu L."/>
            <person name="Ma J."/>
        </authorList>
    </citation>
    <scope>NUCLEOTIDE SEQUENCE [LARGE SCALE GENOMIC DNA]</scope>
    <source>
        <strain evidence="7">KCTC 23314</strain>
    </source>
</reference>
<organism evidence="6 7">
    <name type="scientific">Pseudorhodoferax aquiterrae</name>
    <dbReference type="NCBI Taxonomy" id="747304"/>
    <lineage>
        <taxon>Bacteria</taxon>
        <taxon>Pseudomonadati</taxon>
        <taxon>Pseudomonadota</taxon>
        <taxon>Betaproteobacteria</taxon>
        <taxon>Burkholderiales</taxon>
        <taxon>Comamonadaceae</taxon>
    </lineage>
</organism>
<gene>
    <name evidence="6" type="ORF">GCM10007320_45170</name>
</gene>
<evidence type="ECO:0000313" key="7">
    <source>
        <dbReference type="Proteomes" id="UP000626210"/>
    </source>
</evidence>
<keyword evidence="4 5" id="KW-0472">Membrane</keyword>
<proteinExistence type="predicted"/>
<sequence length="129" mass="13936">MPTHGLTLAYWYLLAAAVLPYLTAWIAKAGAFGLHDNQAPRAWAARQSGWRARALAAQHNGFEGLPLFMAGVLAAHQFGAAQARIDALALAYLVLRVAYVALYIQGRGTLRSLAWTLGLAVSVALFFVR</sequence>
<feature type="transmembrane region" description="Helical" evidence="5">
    <location>
        <begin position="112"/>
        <end position="128"/>
    </location>
</feature>
<evidence type="ECO:0000256" key="3">
    <source>
        <dbReference type="ARBA" id="ARBA00022989"/>
    </source>
</evidence>
<evidence type="ECO:0000313" key="6">
    <source>
        <dbReference type="EMBL" id="GHC93865.1"/>
    </source>
</evidence>
<feature type="transmembrane region" description="Helical" evidence="5">
    <location>
        <begin position="87"/>
        <end position="106"/>
    </location>
</feature>
<dbReference type="Proteomes" id="UP000626210">
    <property type="component" value="Unassembled WGS sequence"/>
</dbReference>
<keyword evidence="3 5" id="KW-1133">Transmembrane helix</keyword>
<comment type="subcellular location">
    <subcellularLocation>
        <location evidence="1">Membrane</location>
    </subcellularLocation>
</comment>